<organism evidence="3 4">
    <name type="scientific">Plesiocystis pacifica SIR-1</name>
    <dbReference type="NCBI Taxonomy" id="391625"/>
    <lineage>
        <taxon>Bacteria</taxon>
        <taxon>Pseudomonadati</taxon>
        <taxon>Myxococcota</taxon>
        <taxon>Polyangia</taxon>
        <taxon>Nannocystales</taxon>
        <taxon>Nannocystaceae</taxon>
        <taxon>Plesiocystis</taxon>
    </lineage>
</organism>
<evidence type="ECO:0008006" key="5">
    <source>
        <dbReference type="Google" id="ProtNLM"/>
    </source>
</evidence>
<proteinExistence type="predicted"/>
<dbReference type="STRING" id="391625.PPSIR1_26201"/>
<keyword evidence="4" id="KW-1185">Reference proteome</keyword>
<protein>
    <recommendedName>
        <fullName evidence="5">TonB C-terminal domain-containing protein</fullName>
    </recommendedName>
</protein>
<dbReference type="AlphaFoldDB" id="A6GFY4"/>
<dbReference type="Proteomes" id="UP000005801">
    <property type="component" value="Unassembled WGS sequence"/>
</dbReference>
<dbReference type="Pfam" id="PF13103">
    <property type="entry name" value="TonB_2"/>
    <property type="match status" value="1"/>
</dbReference>
<evidence type="ECO:0000256" key="2">
    <source>
        <dbReference type="SAM" id="Phobius"/>
    </source>
</evidence>
<feature type="transmembrane region" description="Helical" evidence="2">
    <location>
        <begin position="37"/>
        <end position="60"/>
    </location>
</feature>
<feature type="compositionally biased region" description="Acidic residues" evidence="1">
    <location>
        <begin position="108"/>
        <end position="126"/>
    </location>
</feature>
<keyword evidence="2" id="KW-0472">Membrane</keyword>
<gene>
    <name evidence="3" type="ORF">PPSIR1_26201</name>
</gene>
<dbReference type="EMBL" id="ABCS01000099">
    <property type="protein sequence ID" value="EDM75229.1"/>
    <property type="molecule type" value="Genomic_DNA"/>
</dbReference>
<evidence type="ECO:0000313" key="4">
    <source>
        <dbReference type="Proteomes" id="UP000005801"/>
    </source>
</evidence>
<keyword evidence="2" id="KW-1133">Transmembrane helix</keyword>
<dbReference type="Gene3D" id="3.30.1150.10">
    <property type="match status" value="1"/>
</dbReference>
<dbReference type="OrthoDB" id="5505676at2"/>
<dbReference type="SUPFAM" id="SSF74653">
    <property type="entry name" value="TolA/TonB C-terminal domain"/>
    <property type="match status" value="1"/>
</dbReference>
<sequence>MNEEAPKPPAPVRTPPALLTPFVSLFREIRAMVALPFAFFGGLFGMVVLSGAIVGLMLWLEKNAQAEVGEDEEFMLDFEPGALTKLGVEPKDIPEKAINEELRTPEAAVEESVTEEEEIPEEEEEKKEEKKPKKDNKPVNDNKKAKEADKNQKSNNPYSKDLPNNIDVAGDPFGDPNGWSDLKKDGDPWATAVMKALNNMKVPAWAAKLPAGKPYKFTMKICKNGTVDKVFTKSSSGNKDLDNAVRAEVERLKIPKPPPHVLKKMKSTCVVLRYQFAWTSGKVK</sequence>
<evidence type="ECO:0000313" key="3">
    <source>
        <dbReference type="EMBL" id="EDM75229.1"/>
    </source>
</evidence>
<reference evidence="3 4" key="1">
    <citation type="submission" date="2007-06" db="EMBL/GenBank/DDBJ databases">
        <authorList>
            <person name="Shimkets L."/>
            <person name="Ferriera S."/>
            <person name="Johnson J."/>
            <person name="Kravitz S."/>
            <person name="Beeson K."/>
            <person name="Sutton G."/>
            <person name="Rogers Y.-H."/>
            <person name="Friedman R."/>
            <person name="Frazier M."/>
            <person name="Venter J.C."/>
        </authorList>
    </citation>
    <scope>NUCLEOTIDE SEQUENCE [LARGE SCALE GENOMIC DNA]</scope>
    <source>
        <strain evidence="3 4">SIR-1</strain>
    </source>
</reference>
<keyword evidence="2" id="KW-0812">Transmembrane</keyword>
<evidence type="ECO:0000256" key="1">
    <source>
        <dbReference type="SAM" id="MobiDB-lite"/>
    </source>
</evidence>
<name>A6GFY4_9BACT</name>
<accession>A6GFY4</accession>
<comment type="caution">
    <text evidence="3">The sequence shown here is derived from an EMBL/GenBank/DDBJ whole genome shotgun (WGS) entry which is preliminary data.</text>
</comment>
<feature type="region of interest" description="Disordered" evidence="1">
    <location>
        <begin position="97"/>
        <end position="182"/>
    </location>
</feature>
<feature type="compositionally biased region" description="Basic and acidic residues" evidence="1">
    <location>
        <begin position="127"/>
        <end position="152"/>
    </location>
</feature>
<dbReference type="RefSeq" id="WP_006975624.1">
    <property type="nucleotide sequence ID" value="NZ_ABCS01000099.1"/>
</dbReference>